<reference evidence="2" key="1">
    <citation type="submission" date="2023-03" db="EMBL/GenBank/DDBJ databases">
        <title>Stygiobacter electus gen. nov., sp. nov., facultatively anaerobic thermotolerant bacterium of the class Ignavibacteria from a well of Yessentuki mineral water deposit.</title>
        <authorList>
            <person name="Podosokorskaya O.A."/>
            <person name="Elcheninov A.G."/>
            <person name="Petrova N.F."/>
            <person name="Zavarzina D.G."/>
            <person name="Kublanov I.V."/>
            <person name="Merkel A.Y."/>
        </authorList>
    </citation>
    <scope>NUCLEOTIDE SEQUENCE</scope>
    <source>
        <strain evidence="2">09-Me</strain>
    </source>
</reference>
<dbReference type="AlphaFoldDB" id="A0AAE3P2V6"/>
<dbReference type="NCBIfam" id="NF001220">
    <property type="entry name" value="PRK00194.1"/>
    <property type="match status" value="1"/>
</dbReference>
<comment type="caution">
    <text evidence="2">The sequence shown here is derived from an EMBL/GenBank/DDBJ whole genome shotgun (WGS) entry which is preliminary data.</text>
</comment>
<evidence type="ECO:0000313" key="3">
    <source>
        <dbReference type="Proteomes" id="UP001221302"/>
    </source>
</evidence>
<proteinExistence type="predicted"/>
<dbReference type="InterPro" id="IPR050990">
    <property type="entry name" value="UPF0237/GcvR_regulator"/>
</dbReference>
<dbReference type="Gene3D" id="3.30.70.260">
    <property type="match status" value="1"/>
</dbReference>
<dbReference type="InterPro" id="IPR045865">
    <property type="entry name" value="ACT-like_dom_sf"/>
</dbReference>
<dbReference type="InterPro" id="IPR002912">
    <property type="entry name" value="ACT_dom"/>
</dbReference>
<keyword evidence="3" id="KW-1185">Reference proteome</keyword>
<gene>
    <name evidence="2" type="ORF">P0M35_11470</name>
</gene>
<dbReference type="PANTHER" id="PTHR34875">
    <property type="entry name" value="UPF0237 PROTEIN MJ1558"/>
    <property type="match status" value="1"/>
</dbReference>
<dbReference type="PROSITE" id="PS51671">
    <property type="entry name" value="ACT"/>
    <property type="match status" value="1"/>
</dbReference>
<dbReference type="RefSeq" id="WP_321536543.1">
    <property type="nucleotide sequence ID" value="NZ_JARGDL010000018.1"/>
</dbReference>
<organism evidence="2 3">
    <name type="scientific">Stygiobacter electus</name>
    <dbReference type="NCBI Taxonomy" id="3032292"/>
    <lineage>
        <taxon>Bacteria</taxon>
        <taxon>Pseudomonadati</taxon>
        <taxon>Ignavibacteriota</taxon>
        <taxon>Ignavibacteria</taxon>
        <taxon>Ignavibacteriales</taxon>
        <taxon>Melioribacteraceae</taxon>
        <taxon>Stygiobacter</taxon>
    </lineage>
</organism>
<accession>A0AAE3P2V6</accession>
<feature type="domain" description="ACT" evidence="1">
    <location>
        <begin position="55"/>
        <end position="129"/>
    </location>
</feature>
<evidence type="ECO:0000259" key="1">
    <source>
        <dbReference type="PROSITE" id="PS51671"/>
    </source>
</evidence>
<dbReference type="PANTHER" id="PTHR34875:SF6">
    <property type="entry name" value="UPF0237 PROTEIN MJ1558"/>
    <property type="match status" value="1"/>
</dbReference>
<dbReference type="Proteomes" id="UP001221302">
    <property type="component" value="Unassembled WGS sequence"/>
</dbReference>
<protein>
    <submittedName>
        <fullName evidence="2">ACT domain-containing protein</fullName>
    </submittedName>
</protein>
<sequence length="140" mass="16086">MKLSENEIRKITYETIEELGTNVSQEVIKEAVKKKVESLNNFPLKHTNENSGKVILTSFGLNKPGIVAAITTALGNFNCDIQDLSQRIIGDFFTIIMIIDISTSQKDLKEIQEEMRKTAEQLNIKIYLQHEDVFRFMHRI</sequence>
<dbReference type="Pfam" id="PF13740">
    <property type="entry name" value="ACT_6"/>
    <property type="match status" value="1"/>
</dbReference>
<dbReference type="EMBL" id="JARGDL010000018">
    <property type="protein sequence ID" value="MDF1612772.1"/>
    <property type="molecule type" value="Genomic_DNA"/>
</dbReference>
<name>A0AAE3P2V6_9BACT</name>
<evidence type="ECO:0000313" key="2">
    <source>
        <dbReference type="EMBL" id="MDF1612772.1"/>
    </source>
</evidence>
<dbReference type="SUPFAM" id="SSF55021">
    <property type="entry name" value="ACT-like"/>
    <property type="match status" value="1"/>
</dbReference>